<gene>
    <name evidence="4" type="ORF">FYC77_14735</name>
</gene>
<accession>A0A5D5AJN8</accession>
<dbReference type="AlphaFoldDB" id="A0A5D5AJN8"/>
<keyword evidence="2" id="KW-1133">Transmembrane helix</keyword>
<evidence type="ECO:0000259" key="3">
    <source>
        <dbReference type="Pfam" id="PF24318"/>
    </source>
</evidence>
<dbReference type="Pfam" id="PF24318">
    <property type="entry name" value="DUF7490"/>
    <property type="match status" value="2"/>
</dbReference>
<organism evidence="4 5">
    <name type="scientific">Natrialba swarupiae</name>
    <dbReference type="NCBI Taxonomy" id="2448032"/>
    <lineage>
        <taxon>Archaea</taxon>
        <taxon>Methanobacteriati</taxon>
        <taxon>Methanobacteriota</taxon>
        <taxon>Stenosarchaea group</taxon>
        <taxon>Halobacteria</taxon>
        <taxon>Halobacteriales</taxon>
        <taxon>Natrialbaceae</taxon>
        <taxon>Natrialba</taxon>
    </lineage>
</organism>
<name>A0A5D5AJN8_9EURY</name>
<protein>
    <recommendedName>
        <fullName evidence="3">DUF7490 domain-containing protein</fullName>
    </recommendedName>
</protein>
<sequence length="354" mass="37143">MNREYALAIAAVVVAVAALTTLLLAGAVADPDDPETGASVESHASLQEVTIAADEISGETATLAVDSYLTAYVAPVDNVTIVHRATDTDTGLVEDTTEREVGTLEPGSETAVSGTVDVPREGGYEIETFVYVDGERTESTTHRISGVDSLTPAYADTGLEFHHFGEQYGGAFETVPAIEYAVESTSGDDATLEVTSYLTNTADDPADSLELEVKARQADSNVVADAETVPLSAVESGETATPTTTLEVTDEYRYYLDAVLWLDGTIVATDRAIADLRPESVVANETDVESTFSTADFEENGGLETTGSEPEPADDSPDADAEPDDVDEVSGFGAVAALIAAAVMIAIALTRRKR</sequence>
<keyword evidence="2" id="KW-0812">Transmembrane</keyword>
<feature type="domain" description="DUF7490" evidence="3">
    <location>
        <begin position="43"/>
        <end position="148"/>
    </location>
</feature>
<feature type="domain" description="DUF7490" evidence="3">
    <location>
        <begin position="174"/>
        <end position="273"/>
    </location>
</feature>
<evidence type="ECO:0000313" key="4">
    <source>
        <dbReference type="EMBL" id="TYT61173.1"/>
    </source>
</evidence>
<keyword evidence="5" id="KW-1185">Reference proteome</keyword>
<feature type="compositionally biased region" description="Acidic residues" evidence="1">
    <location>
        <begin position="311"/>
        <end position="327"/>
    </location>
</feature>
<dbReference type="Proteomes" id="UP000324104">
    <property type="component" value="Unassembled WGS sequence"/>
</dbReference>
<keyword evidence="2" id="KW-0472">Membrane</keyword>
<evidence type="ECO:0000256" key="1">
    <source>
        <dbReference type="SAM" id="MobiDB-lite"/>
    </source>
</evidence>
<evidence type="ECO:0000313" key="5">
    <source>
        <dbReference type="Proteomes" id="UP000324104"/>
    </source>
</evidence>
<comment type="caution">
    <text evidence="4">The sequence shown here is derived from an EMBL/GenBank/DDBJ whole genome shotgun (WGS) entry which is preliminary data.</text>
</comment>
<dbReference type="RefSeq" id="WP_149082258.1">
    <property type="nucleotide sequence ID" value="NZ_VTAW01000021.1"/>
</dbReference>
<reference evidence="4 5" key="1">
    <citation type="submission" date="2019-08" db="EMBL/GenBank/DDBJ databases">
        <title>Archaea genome.</title>
        <authorList>
            <person name="Kajale S."/>
            <person name="Shouche Y."/>
            <person name="Deshpande N."/>
            <person name="Sharma A."/>
        </authorList>
    </citation>
    <scope>NUCLEOTIDE SEQUENCE [LARGE SCALE GENOMIC DNA]</scope>
    <source>
        <strain evidence="4 5">ESP3B_9</strain>
    </source>
</reference>
<dbReference type="InterPro" id="IPR055913">
    <property type="entry name" value="DUF7490"/>
</dbReference>
<dbReference type="EMBL" id="VTAW01000021">
    <property type="protein sequence ID" value="TYT61173.1"/>
    <property type="molecule type" value="Genomic_DNA"/>
</dbReference>
<feature type="transmembrane region" description="Helical" evidence="2">
    <location>
        <begin position="329"/>
        <end position="349"/>
    </location>
</feature>
<feature type="region of interest" description="Disordered" evidence="1">
    <location>
        <begin position="285"/>
        <end position="327"/>
    </location>
</feature>
<proteinExistence type="predicted"/>
<evidence type="ECO:0000256" key="2">
    <source>
        <dbReference type="SAM" id="Phobius"/>
    </source>
</evidence>